<comment type="caution">
    <text evidence="4">The sequence shown here is derived from an EMBL/GenBank/DDBJ whole genome shotgun (WGS) entry which is preliminary data.</text>
</comment>
<dbReference type="CDD" id="cd14667">
    <property type="entry name" value="3D_containing_proteins"/>
    <property type="match status" value="1"/>
</dbReference>
<dbReference type="InterPro" id="IPR011098">
    <property type="entry name" value="G5_dom"/>
</dbReference>
<dbReference type="SUPFAM" id="SSF50685">
    <property type="entry name" value="Barwin-like endoglucanases"/>
    <property type="match status" value="1"/>
</dbReference>
<organism evidence="4 5">
    <name type="scientific">Qingrenia yutianensis</name>
    <dbReference type="NCBI Taxonomy" id="2763676"/>
    <lineage>
        <taxon>Bacteria</taxon>
        <taxon>Bacillati</taxon>
        <taxon>Bacillota</taxon>
        <taxon>Clostridia</taxon>
        <taxon>Eubacteriales</taxon>
        <taxon>Oscillospiraceae</taxon>
        <taxon>Qingrenia</taxon>
    </lineage>
</organism>
<dbReference type="InterPro" id="IPR051933">
    <property type="entry name" value="Resuscitation_pf_RpfB"/>
</dbReference>
<dbReference type="Gene3D" id="2.20.230.10">
    <property type="entry name" value="Resuscitation-promoting factor rpfb"/>
    <property type="match status" value="1"/>
</dbReference>
<protein>
    <submittedName>
        <fullName evidence="4">G5 domain-containing protein</fullName>
    </submittedName>
</protein>
<evidence type="ECO:0000259" key="3">
    <source>
        <dbReference type="PROSITE" id="PS51109"/>
    </source>
</evidence>
<reference evidence="4" key="1">
    <citation type="submission" date="2020-08" db="EMBL/GenBank/DDBJ databases">
        <title>Genome public.</title>
        <authorList>
            <person name="Liu C."/>
            <person name="Sun Q."/>
        </authorList>
    </citation>
    <scope>NUCLEOTIDE SEQUENCE</scope>
    <source>
        <strain evidence="4">NSJ-50</strain>
    </source>
</reference>
<dbReference type="Proteomes" id="UP000647416">
    <property type="component" value="Unassembled WGS sequence"/>
</dbReference>
<dbReference type="Pfam" id="PF07501">
    <property type="entry name" value="G5"/>
    <property type="match status" value="1"/>
</dbReference>
<dbReference type="PANTHER" id="PTHR39160">
    <property type="entry name" value="CELL WALL-BINDING PROTEIN YOCH"/>
    <property type="match status" value="1"/>
</dbReference>
<dbReference type="InterPro" id="IPR010611">
    <property type="entry name" value="3D_dom"/>
</dbReference>
<dbReference type="GO" id="GO:0004553">
    <property type="term" value="F:hydrolase activity, hydrolyzing O-glycosyl compounds"/>
    <property type="evidence" value="ECO:0007669"/>
    <property type="project" value="InterPro"/>
</dbReference>
<evidence type="ECO:0000256" key="1">
    <source>
        <dbReference type="ARBA" id="ARBA00022729"/>
    </source>
</evidence>
<gene>
    <name evidence="4" type="ORF">H8706_04425</name>
</gene>
<dbReference type="AlphaFoldDB" id="A0A926ITV9"/>
<evidence type="ECO:0000313" key="4">
    <source>
        <dbReference type="EMBL" id="MBC8596113.1"/>
    </source>
</evidence>
<dbReference type="GO" id="GO:0009254">
    <property type="term" value="P:peptidoglycan turnover"/>
    <property type="evidence" value="ECO:0007669"/>
    <property type="project" value="InterPro"/>
</dbReference>
<feature type="domain" description="G5" evidence="3">
    <location>
        <begin position="138"/>
        <end position="217"/>
    </location>
</feature>
<feature type="chain" id="PRO_5036896185" evidence="2">
    <location>
        <begin position="31"/>
        <end position="342"/>
    </location>
</feature>
<keyword evidence="5" id="KW-1185">Reference proteome</keyword>
<feature type="signal peptide" evidence="2">
    <location>
        <begin position="1"/>
        <end position="30"/>
    </location>
</feature>
<dbReference type="InterPro" id="IPR036908">
    <property type="entry name" value="RlpA-like_sf"/>
</dbReference>
<dbReference type="SMART" id="SM01208">
    <property type="entry name" value="G5"/>
    <property type="match status" value="1"/>
</dbReference>
<dbReference type="Gene3D" id="2.40.40.10">
    <property type="entry name" value="RlpA-like domain"/>
    <property type="match status" value="1"/>
</dbReference>
<keyword evidence="1 2" id="KW-0732">Signal</keyword>
<dbReference type="InterPro" id="IPR059180">
    <property type="entry name" value="3D_YorM"/>
</dbReference>
<name>A0A926ITV9_9FIRM</name>
<dbReference type="GO" id="GO:0019867">
    <property type="term" value="C:outer membrane"/>
    <property type="evidence" value="ECO:0007669"/>
    <property type="project" value="InterPro"/>
</dbReference>
<dbReference type="EMBL" id="JACRTE010000004">
    <property type="protein sequence ID" value="MBC8596113.1"/>
    <property type="molecule type" value="Genomic_DNA"/>
</dbReference>
<sequence length="342" mass="37151">MLQKTARGNKRIAVISGLLVSVLLTVTVYAASDYTANVTDGTEALYSSFITRQKVVDLLENNLSVRKTDKSFTDARSFALGKTKRITVDDGGEIKELYTEATYVQELIDENVIKLTSDFDFLNVASDALITNDLKIEVTHVTSKTYKTTFDVPYKTITEYDDTLKKGETIVVQEGENGVAENTVEVIYHNGAEFTKNCSQTVIKEKKDKIVKIGTLEYEPVMPEVVEPIASVGAVSEEKTLPAPIKFKASAYCACSACCGKSTGITASGMKAQYGTVAVDPRVIPLGTRLYIEASDGSFVYGECIAADTGGAIKGNKVDLFFPSHSEALSFGRRTVNVYILG</sequence>
<evidence type="ECO:0000256" key="2">
    <source>
        <dbReference type="SAM" id="SignalP"/>
    </source>
</evidence>
<dbReference type="Pfam" id="PF06725">
    <property type="entry name" value="3D"/>
    <property type="match status" value="1"/>
</dbReference>
<dbReference type="PROSITE" id="PS51109">
    <property type="entry name" value="G5"/>
    <property type="match status" value="1"/>
</dbReference>
<dbReference type="RefSeq" id="WP_262431664.1">
    <property type="nucleotide sequence ID" value="NZ_JACRTE010000004.1"/>
</dbReference>
<evidence type="ECO:0000313" key="5">
    <source>
        <dbReference type="Proteomes" id="UP000647416"/>
    </source>
</evidence>
<dbReference type="PANTHER" id="PTHR39160:SF4">
    <property type="entry name" value="RESUSCITATION-PROMOTING FACTOR RPFB"/>
    <property type="match status" value="1"/>
</dbReference>
<accession>A0A926ITV9</accession>
<proteinExistence type="predicted"/>